<dbReference type="Gene3D" id="1.20.1250.20">
    <property type="entry name" value="MFS general substrate transporter like domains"/>
    <property type="match status" value="1"/>
</dbReference>
<organism evidence="9 10">
    <name type="scientific">Candidatus Desulfosporosinus infrequens</name>
    <dbReference type="NCBI Taxonomy" id="2043169"/>
    <lineage>
        <taxon>Bacteria</taxon>
        <taxon>Bacillati</taxon>
        <taxon>Bacillota</taxon>
        <taxon>Clostridia</taxon>
        <taxon>Eubacteriales</taxon>
        <taxon>Desulfitobacteriaceae</taxon>
        <taxon>Desulfosporosinus</taxon>
    </lineage>
</organism>
<feature type="transmembrane region" description="Helical" evidence="7">
    <location>
        <begin position="145"/>
        <end position="162"/>
    </location>
</feature>
<feature type="transmembrane region" description="Helical" evidence="7">
    <location>
        <begin position="283"/>
        <end position="305"/>
    </location>
</feature>
<keyword evidence="6 7" id="KW-0472">Membrane</keyword>
<evidence type="ECO:0000256" key="2">
    <source>
        <dbReference type="ARBA" id="ARBA00022448"/>
    </source>
</evidence>
<dbReference type="GO" id="GO:0005886">
    <property type="term" value="C:plasma membrane"/>
    <property type="evidence" value="ECO:0007669"/>
    <property type="project" value="UniProtKB-SubCell"/>
</dbReference>
<feature type="domain" description="Major facilitator superfamily (MFS) profile" evidence="8">
    <location>
        <begin position="1"/>
        <end position="166"/>
    </location>
</feature>
<feature type="transmembrane region" description="Helical" evidence="7">
    <location>
        <begin position="348"/>
        <end position="369"/>
    </location>
</feature>
<evidence type="ECO:0000256" key="3">
    <source>
        <dbReference type="ARBA" id="ARBA00022475"/>
    </source>
</evidence>
<comment type="subcellular location">
    <subcellularLocation>
        <location evidence="1">Cell membrane</location>
        <topology evidence="1">Multi-pass membrane protein</topology>
    </subcellularLocation>
</comment>
<sequence>MQVTAQLWLVYTMTKSAFLLGLLGVAQFGPVLCFSLFAGVVIDRYPKKTLLLFTQVFLMLQAFALALLVWSGHIVYWEVLLLAALLGLANTLDLPTRQAYVPELVDRKDISSAVGLNSAIVNVARMIGPALSAALMAWYGAGPLFFLNGLSFIPVIISLYLIETKSVLIKKAEKKVLSEIMEGLRYIRHSPILLIAVLSMLAVGTFVMNFNVIIPIYATIVLKQDVHGFGLLLSASGAGSLIGALLVASWVKGNPSLKILVGSGFLVSALLVLLNFIHSFPLAVGMFAIIGFINIIFIVTVNSAIQLNSSSQFRGRVMSVYSFAFLGTTPIGNLFAGSITEKLGPGMGFLLCGVVSGFIILLLVINIILKKNVTEASI</sequence>
<evidence type="ECO:0000256" key="4">
    <source>
        <dbReference type="ARBA" id="ARBA00022692"/>
    </source>
</evidence>
<feature type="transmembrane region" description="Helical" evidence="7">
    <location>
        <begin position="17"/>
        <end position="42"/>
    </location>
</feature>
<dbReference type="PROSITE" id="PS50850">
    <property type="entry name" value="MFS"/>
    <property type="match status" value="1"/>
</dbReference>
<dbReference type="AlphaFoldDB" id="A0A2U3L439"/>
<dbReference type="InterPro" id="IPR010290">
    <property type="entry name" value="TM_effector"/>
</dbReference>
<keyword evidence="3" id="KW-1003">Cell membrane</keyword>
<evidence type="ECO:0000259" key="8">
    <source>
        <dbReference type="PROSITE" id="PS50850"/>
    </source>
</evidence>
<dbReference type="InterPro" id="IPR036259">
    <property type="entry name" value="MFS_trans_sf"/>
</dbReference>
<evidence type="ECO:0000256" key="6">
    <source>
        <dbReference type="ARBA" id="ARBA00023136"/>
    </source>
</evidence>
<proteinExistence type="predicted"/>
<feature type="transmembrane region" description="Helical" evidence="7">
    <location>
        <begin position="192"/>
        <end position="220"/>
    </location>
</feature>
<dbReference type="GO" id="GO:0022857">
    <property type="term" value="F:transmembrane transporter activity"/>
    <property type="evidence" value="ECO:0007669"/>
    <property type="project" value="InterPro"/>
</dbReference>
<feature type="transmembrane region" description="Helical" evidence="7">
    <location>
        <begin position="259"/>
        <end position="277"/>
    </location>
</feature>
<dbReference type="EMBL" id="OMOF01000293">
    <property type="protein sequence ID" value="SPF46529.1"/>
    <property type="molecule type" value="Genomic_DNA"/>
</dbReference>
<dbReference type="InterPro" id="IPR020846">
    <property type="entry name" value="MFS_dom"/>
</dbReference>
<feature type="transmembrane region" description="Helical" evidence="7">
    <location>
        <begin position="113"/>
        <end position="139"/>
    </location>
</feature>
<dbReference type="PANTHER" id="PTHR23513:SF11">
    <property type="entry name" value="STAPHYLOFERRIN A TRANSPORTER"/>
    <property type="match status" value="1"/>
</dbReference>
<feature type="transmembrane region" description="Helical" evidence="7">
    <location>
        <begin position="74"/>
        <end position="92"/>
    </location>
</feature>
<dbReference type="Pfam" id="PF05977">
    <property type="entry name" value="MFS_3"/>
    <property type="match status" value="1"/>
</dbReference>
<feature type="transmembrane region" description="Helical" evidence="7">
    <location>
        <begin position="226"/>
        <end position="247"/>
    </location>
</feature>
<evidence type="ECO:0000313" key="10">
    <source>
        <dbReference type="Proteomes" id="UP000238916"/>
    </source>
</evidence>
<dbReference type="SUPFAM" id="SSF103473">
    <property type="entry name" value="MFS general substrate transporter"/>
    <property type="match status" value="1"/>
</dbReference>
<reference evidence="10" key="1">
    <citation type="submission" date="2018-02" db="EMBL/GenBank/DDBJ databases">
        <authorList>
            <person name="Hausmann B."/>
        </authorList>
    </citation>
    <scope>NUCLEOTIDE SEQUENCE [LARGE SCALE GENOMIC DNA]</scope>
    <source>
        <strain evidence="10">Peat soil MAG SbF1</strain>
    </source>
</reference>
<evidence type="ECO:0000256" key="7">
    <source>
        <dbReference type="SAM" id="Phobius"/>
    </source>
</evidence>
<evidence type="ECO:0000313" key="9">
    <source>
        <dbReference type="EMBL" id="SPF46529.1"/>
    </source>
</evidence>
<evidence type="ECO:0000256" key="5">
    <source>
        <dbReference type="ARBA" id="ARBA00022989"/>
    </source>
</evidence>
<evidence type="ECO:0000256" key="1">
    <source>
        <dbReference type="ARBA" id="ARBA00004651"/>
    </source>
</evidence>
<protein>
    <submittedName>
        <fullName evidence="9">Major Facilitator Superfamily protein</fullName>
    </submittedName>
</protein>
<keyword evidence="4 7" id="KW-0812">Transmembrane</keyword>
<dbReference type="CDD" id="cd06173">
    <property type="entry name" value="MFS_MefA_like"/>
    <property type="match status" value="1"/>
</dbReference>
<feature type="transmembrane region" description="Helical" evidence="7">
    <location>
        <begin position="317"/>
        <end position="336"/>
    </location>
</feature>
<keyword evidence="5 7" id="KW-1133">Transmembrane helix</keyword>
<keyword evidence="2" id="KW-0813">Transport</keyword>
<accession>A0A2U3L439</accession>
<dbReference type="Proteomes" id="UP000238916">
    <property type="component" value="Unassembled WGS sequence"/>
</dbReference>
<feature type="transmembrane region" description="Helical" evidence="7">
    <location>
        <begin position="49"/>
        <end position="68"/>
    </location>
</feature>
<name>A0A2U3L439_9FIRM</name>
<gene>
    <name evidence="9" type="ORF">SBF1_3620004</name>
</gene>
<dbReference type="PANTHER" id="PTHR23513">
    <property type="entry name" value="INTEGRAL MEMBRANE EFFLUX PROTEIN-RELATED"/>
    <property type="match status" value="1"/>
</dbReference>